<dbReference type="InterPro" id="IPR036188">
    <property type="entry name" value="FAD/NAD-bd_sf"/>
</dbReference>
<feature type="domain" description="Glucose-methanol-choline oxidoreductase N-terminal" evidence="4">
    <location>
        <begin position="385"/>
        <end position="399"/>
    </location>
</feature>
<organism evidence="5 6">
    <name type="scientific">Geosmithia morbida</name>
    <dbReference type="NCBI Taxonomy" id="1094350"/>
    <lineage>
        <taxon>Eukaryota</taxon>
        <taxon>Fungi</taxon>
        <taxon>Dikarya</taxon>
        <taxon>Ascomycota</taxon>
        <taxon>Pezizomycotina</taxon>
        <taxon>Sordariomycetes</taxon>
        <taxon>Hypocreomycetidae</taxon>
        <taxon>Hypocreales</taxon>
        <taxon>Bionectriaceae</taxon>
        <taxon>Geosmithia</taxon>
    </lineage>
</organism>
<dbReference type="InterPro" id="IPR012132">
    <property type="entry name" value="GMC_OxRdtase"/>
</dbReference>
<dbReference type="EMBL" id="JAANYQ010000015">
    <property type="protein sequence ID" value="KAF4120604.1"/>
    <property type="molecule type" value="Genomic_DNA"/>
</dbReference>
<evidence type="ECO:0000259" key="4">
    <source>
        <dbReference type="PROSITE" id="PS00624"/>
    </source>
</evidence>
<dbReference type="Pfam" id="PF05199">
    <property type="entry name" value="GMC_oxred_C"/>
    <property type="match status" value="1"/>
</dbReference>
<dbReference type="Gene3D" id="3.30.560.10">
    <property type="entry name" value="Glucose Oxidase, domain 3"/>
    <property type="match status" value="1"/>
</dbReference>
<evidence type="ECO:0000256" key="2">
    <source>
        <dbReference type="PIRSR" id="PIRSR000137-2"/>
    </source>
</evidence>
<sequence>MRAVLSSAVFASCVAASWTVKPVQDQPSFPPNGYNLPAAGPKDNSTYEYIIVGSGAGGSPLAARLALAGHSVLLIDAGEDHGTDRQVQAPALHPFSSEYNPIKWDYFVDHYADEEQALKDTKYTYQTPDGDYWSAIDFSGEQPPANSQKKGILYPRTGALGGCTVHNALITIKATDKDWNDIANLTGDDSWAADKMNAYMERMEDNQYIQGALNNHHGHGGWLPTRLTPAVLIAEDMKVLSLILAAARATGKSFLDSITGAITGVVDILALDINGNTKLRDSTDLMYQIPLSMNGDYIRTGPRDFVLSVANATNDDGSKKYKLDIALNTLVSKVNFDTSGEVPRATGVDYLHGQSLYRADPRAGSKDGGEPGTVHASREVIVSGGAFNTPQILKLSGVGPAEELESLGITVIKDLPGVGGNLQDRYEVGVVGEAESNFALLEDCTFLVGDDPCYSDWTDKVGGLKGGYTTNGIAFGYLHHSSVAGEDPDLFLGGVPAYFNGYFPGYSTHSTDKPSIWTWLTLKAHSRNRAGTVNLTSANPRDTPRITFNSFSEGGEDDLQAIVEGLQYGIDAFEKLIPIDGSFNRVWPPTNITEPEDLKEFARNEAWGHHASCTAPIGADDDPLAVLDSEFRVRGVNGLRVVDASIFPRIPGMYIALPTFQVSEKAADVIIASAKAS</sequence>
<feature type="binding site" evidence="2">
    <location>
        <position position="331"/>
    </location>
    <ligand>
        <name>FAD</name>
        <dbReference type="ChEBI" id="CHEBI:57692"/>
    </ligand>
</feature>
<dbReference type="PANTHER" id="PTHR11552:SF213">
    <property type="entry name" value="DEHYDROGENASE, PUTATIVE-RELATED"/>
    <property type="match status" value="1"/>
</dbReference>
<dbReference type="OrthoDB" id="269227at2759"/>
<keyword evidence="2" id="KW-0285">Flavoprotein</keyword>
<evidence type="ECO:0000256" key="1">
    <source>
        <dbReference type="ARBA" id="ARBA00010790"/>
    </source>
</evidence>
<dbReference type="AlphaFoldDB" id="A0A9P5D3K6"/>
<dbReference type="Pfam" id="PF00732">
    <property type="entry name" value="GMC_oxred_N"/>
    <property type="match status" value="1"/>
</dbReference>
<reference evidence="5" key="1">
    <citation type="submission" date="2020-03" db="EMBL/GenBank/DDBJ databases">
        <title>Site-based positive gene gene selection in Geosmithia morbida across the United States reveals a broad range of putative effectors and factors for local host and environmental adapation.</title>
        <authorList>
            <person name="Onufrak A."/>
            <person name="Murdoch R.W."/>
            <person name="Gazis R."/>
            <person name="Huff M."/>
            <person name="Staton M."/>
            <person name="Klingeman W."/>
            <person name="Hadziabdic D."/>
        </authorList>
    </citation>
    <scope>NUCLEOTIDE SEQUENCE</scope>
    <source>
        <strain evidence="5">1262</strain>
    </source>
</reference>
<dbReference type="SUPFAM" id="SSF51905">
    <property type="entry name" value="FAD/NAD(P)-binding domain"/>
    <property type="match status" value="1"/>
</dbReference>
<evidence type="ECO:0000313" key="6">
    <source>
        <dbReference type="Proteomes" id="UP000749293"/>
    </source>
</evidence>
<feature type="chain" id="PRO_5040402894" evidence="3">
    <location>
        <begin position="20"/>
        <end position="677"/>
    </location>
</feature>
<dbReference type="GO" id="GO:0016614">
    <property type="term" value="F:oxidoreductase activity, acting on CH-OH group of donors"/>
    <property type="evidence" value="ECO:0007669"/>
    <property type="project" value="InterPro"/>
</dbReference>
<keyword evidence="6" id="KW-1185">Reference proteome</keyword>
<comment type="cofactor">
    <cofactor evidence="2">
        <name>FAD</name>
        <dbReference type="ChEBI" id="CHEBI:57692"/>
    </cofactor>
</comment>
<name>A0A9P5D3K6_9HYPO</name>
<proteinExistence type="inferred from homology"/>
<dbReference type="PIRSF" id="PIRSF000137">
    <property type="entry name" value="Alcohol_oxidase"/>
    <property type="match status" value="1"/>
</dbReference>
<feature type="signal peptide" evidence="3">
    <location>
        <begin position="1"/>
        <end position="19"/>
    </location>
</feature>
<evidence type="ECO:0000256" key="3">
    <source>
        <dbReference type="SAM" id="SignalP"/>
    </source>
</evidence>
<dbReference type="InterPro" id="IPR007867">
    <property type="entry name" value="GMC_OxRtase_C"/>
</dbReference>
<dbReference type="Gene3D" id="3.50.50.60">
    <property type="entry name" value="FAD/NAD(P)-binding domain"/>
    <property type="match status" value="1"/>
</dbReference>
<evidence type="ECO:0000313" key="5">
    <source>
        <dbReference type="EMBL" id="KAF4120604.1"/>
    </source>
</evidence>
<comment type="similarity">
    <text evidence="1">Belongs to the GMC oxidoreductase family.</text>
</comment>
<dbReference type="SUPFAM" id="SSF54373">
    <property type="entry name" value="FAD-linked reductases, C-terminal domain"/>
    <property type="match status" value="1"/>
</dbReference>
<protein>
    <submittedName>
        <fullName evidence="5">Choline dehydrogenase</fullName>
    </submittedName>
</protein>
<dbReference type="Proteomes" id="UP000749293">
    <property type="component" value="Unassembled WGS sequence"/>
</dbReference>
<keyword evidence="3" id="KW-0732">Signal</keyword>
<dbReference type="PROSITE" id="PS00624">
    <property type="entry name" value="GMC_OXRED_2"/>
    <property type="match status" value="1"/>
</dbReference>
<accession>A0A9P5D3K6</accession>
<comment type="caution">
    <text evidence="5">The sequence shown here is derived from an EMBL/GenBank/DDBJ whole genome shotgun (WGS) entry which is preliminary data.</text>
</comment>
<dbReference type="InterPro" id="IPR000172">
    <property type="entry name" value="GMC_OxRdtase_N"/>
</dbReference>
<dbReference type="PANTHER" id="PTHR11552">
    <property type="entry name" value="GLUCOSE-METHANOL-CHOLINE GMC OXIDOREDUCTASE"/>
    <property type="match status" value="1"/>
</dbReference>
<dbReference type="Pfam" id="PF13450">
    <property type="entry name" value="NAD_binding_8"/>
    <property type="match status" value="1"/>
</dbReference>
<gene>
    <name evidence="5" type="ORF">GMORB2_2607</name>
</gene>
<keyword evidence="2" id="KW-0274">FAD</keyword>
<dbReference type="GeneID" id="55968837"/>
<dbReference type="RefSeq" id="XP_035319256.1">
    <property type="nucleotide sequence ID" value="XM_035464586.1"/>
</dbReference>
<dbReference type="GO" id="GO:0050660">
    <property type="term" value="F:flavin adenine dinucleotide binding"/>
    <property type="evidence" value="ECO:0007669"/>
    <property type="project" value="InterPro"/>
</dbReference>